<dbReference type="HOGENOM" id="CLU_095759_1_0_1"/>
<accession>A0A0C2WMW8</accession>
<feature type="non-terminal residue" evidence="2">
    <location>
        <position position="124"/>
    </location>
</feature>
<dbReference type="AlphaFoldDB" id="A0A0C2WMW8"/>
<sequence length="124" mass="14164">MTSDVSTSDQIPPLAPLRPSSVFFTGRDTYLQALKDHFSPKSVSETKRFLLYGMGGIGKTQICLKFIEQYGKKWFSDIFWIDASSEETIELCLRQIAQKYKVDSTPSAESALQWISDRNDWLMV</sequence>
<dbReference type="STRING" id="946122.A0A0C2WMW8"/>
<protein>
    <recommendedName>
        <fullName evidence="1">NB-ARC domain-containing protein</fullName>
    </recommendedName>
</protein>
<evidence type="ECO:0000313" key="2">
    <source>
        <dbReference type="EMBL" id="KIL57568.1"/>
    </source>
</evidence>
<dbReference type="InterPro" id="IPR027417">
    <property type="entry name" value="P-loop_NTPase"/>
</dbReference>
<dbReference type="Proteomes" id="UP000054549">
    <property type="component" value="Unassembled WGS sequence"/>
</dbReference>
<evidence type="ECO:0000259" key="1">
    <source>
        <dbReference type="Pfam" id="PF00931"/>
    </source>
</evidence>
<feature type="domain" description="NB-ARC" evidence="1">
    <location>
        <begin position="32"/>
        <end position="101"/>
    </location>
</feature>
<dbReference type="Gene3D" id="3.40.50.300">
    <property type="entry name" value="P-loop containing nucleotide triphosphate hydrolases"/>
    <property type="match status" value="1"/>
</dbReference>
<name>A0A0C2WMW8_AMAMK</name>
<dbReference type="SUPFAM" id="SSF52540">
    <property type="entry name" value="P-loop containing nucleoside triphosphate hydrolases"/>
    <property type="match status" value="1"/>
</dbReference>
<organism evidence="2 3">
    <name type="scientific">Amanita muscaria (strain Koide BX008)</name>
    <dbReference type="NCBI Taxonomy" id="946122"/>
    <lineage>
        <taxon>Eukaryota</taxon>
        <taxon>Fungi</taxon>
        <taxon>Dikarya</taxon>
        <taxon>Basidiomycota</taxon>
        <taxon>Agaricomycotina</taxon>
        <taxon>Agaricomycetes</taxon>
        <taxon>Agaricomycetidae</taxon>
        <taxon>Agaricales</taxon>
        <taxon>Pluteineae</taxon>
        <taxon>Amanitaceae</taxon>
        <taxon>Amanita</taxon>
    </lineage>
</organism>
<dbReference type="InterPro" id="IPR002182">
    <property type="entry name" value="NB-ARC"/>
</dbReference>
<reference evidence="2 3" key="1">
    <citation type="submission" date="2014-04" db="EMBL/GenBank/DDBJ databases">
        <title>Evolutionary Origins and Diversification of the Mycorrhizal Mutualists.</title>
        <authorList>
            <consortium name="DOE Joint Genome Institute"/>
            <consortium name="Mycorrhizal Genomics Consortium"/>
            <person name="Kohler A."/>
            <person name="Kuo A."/>
            <person name="Nagy L.G."/>
            <person name="Floudas D."/>
            <person name="Copeland A."/>
            <person name="Barry K.W."/>
            <person name="Cichocki N."/>
            <person name="Veneault-Fourrey C."/>
            <person name="LaButti K."/>
            <person name="Lindquist E.A."/>
            <person name="Lipzen A."/>
            <person name="Lundell T."/>
            <person name="Morin E."/>
            <person name="Murat C."/>
            <person name="Riley R."/>
            <person name="Ohm R."/>
            <person name="Sun H."/>
            <person name="Tunlid A."/>
            <person name="Henrissat B."/>
            <person name="Grigoriev I.V."/>
            <person name="Hibbett D.S."/>
            <person name="Martin F."/>
        </authorList>
    </citation>
    <scope>NUCLEOTIDE SEQUENCE [LARGE SCALE GENOMIC DNA]</scope>
    <source>
        <strain evidence="2 3">Koide BX008</strain>
    </source>
</reference>
<proteinExistence type="predicted"/>
<dbReference type="EMBL" id="KN818365">
    <property type="protein sequence ID" value="KIL57568.1"/>
    <property type="molecule type" value="Genomic_DNA"/>
</dbReference>
<dbReference type="OrthoDB" id="1658288at2759"/>
<gene>
    <name evidence="2" type="ORF">M378DRAFT_87748</name>
</gene>
<keyword evidence="3" id="KW-1185">Reference proteome</keyword>
<dbReference type="Pfam" id="PF00931">
    <property type="entry name" value="NB-ARC"/>
    <property type="match status" value="1"/>
</dbReference>
<evidence type="ECO:0000313" key="3">
    <source>
        <dbReference type="Proteomes" id="UP000054549"/>
    </source>
</evidence>
<dbReference type="InParanoid" id="A0A0C2WMW8"/>